<feature type="transmembrane region" description="Helical" evidence="1">
    <location>
        <begin position="45"/>
        <end position="60"/>
    </location>
</feature>
<accession>A0AAV3RMB0</accession>
<organism evidence="2 3">
    <name type="scientific">Lithospermum erythrorhizon</name>
    <name type="common">Purple gromwell</name>
    <name type="synonym">Lithospermum officinale var. erythrorhizon</name>
    <dbReference type="NCBI Taxonomy" id="34254"/>
    <lineage>
        <taxon>Eukaryota</taxon>
        <taxon>Viridiplantae</taxon>
        <taxon>Streptophyta</taxon>
        <taxon>Embryophyta</taxon>
        <taxon>Tracheophyta</taxon>
        <taxon>Spermatophyta</taxon>
        <taxon>Magnoliopsida</taxon>
        <taxon>eudicotyledons</taxon>
        <taxon>Gunneridae</taxon>
        <taxon>Pentapetalae</taxon>
        <taxon>asterids</taxon>
        <taxon>lamiids</taxon>
        <taxon>Boraginales</taxon>
        <taxon>Boraginaceae</taxon>
        <taxon>Boraginoideae</taxon>
        <taxon>Lithospermeae</taxon>
        <taxon>Lithospermum</taxon>
    </lineage>
</organism>
<protein>
    <submittedName>
        <fullName evidence="2">Uncharacterized protein</fullName>
    </submittedName>
</protein>
<proteinExistence type="predicted"/>
<name>A0AAV3RMB0_LITER</name>
<evidence type="ECO:0000313" key="2">
    <source>
        <dbReference type="EMBL" id="GAA0176376.1"/>
    </source>
</evidence>
<reference evidence="2 3" key="1">
    <citation type="submission" date="2024-01" db="EMBL/GenBank/DDBJ databases">
        <title>The complete chloroplast genome sequence of Lithospermum erythrorhizon: insights into the phylogenetic relationship among Boraginaceae species and the maternal lineages of purple gromwells.</title>
        <authorList>
            <person name="Okada T."/>
            <person name="Watanabe K."/>
        </authorList>
    </citation>
    <scope>NUCLEOTIDE SEQUENCE [LARGE SCALE GENOMIC DNA]</scope>
</reference>
<feature type="transmembrane region" description="Helical" evidence="1">
    <location>
        <begin position="66"/>
        <end position="91"/>
    </location>
</feature>
<keyword evidence="1" id="KW-0812">Transmembrane</keyword>
<keyword evidence="1" id="KW-0472">Membrane</keyword>
<gene>
    <name evidence="2" type="ORF">LIER_29382</name>
</gene>
<evidence type="ECO:0000256" key="1">
    <source>
        <dbReference type="SAM" id="Phobius"/>
    </source>
</evidence>
<sequence>MILCIAVTIGFRDTKHMRNASDPECGKDTWIDQTGRFLLRTKCEICYHFVVCIVGVGLILRVRSVITLLCALLVLALYFGISAVFISYWFIPASRRIEHMRIKGWFSCGDMRDRWFDD</sequence>
<dbReference type="AlphaFoldDB" id="A0AAV3RMB0"/>
<comment type="caution">
    <text evidence="2">The sequence shown here is derived from an EMBL/GenBank/DDBJ whole genome shotgun (WGS) entry which is preliminary data.</text>
</comment>
<dbReference type="EMBL" id="BAABME010010105">
    <property type="protein sequence ID" value="GAA0176376.1"/>
    <property type="molecule type" value="Genomic_DNA"/>
</dbReference>
<keyword evidence="1" id="KW-1133">Transmembrane helix</keyword>
<keyword evidence="3" id="KW-1185">Reference proteome</keyword>
<evidence type="ECO:0000313" key="3">
    <source>
        <dbReference type="Proteomes" id="UP001454036"/>
    </source>
</evidence>
<dbReference type="Proteomes" id="UP001454036">
    <property type="component" value="Unassembled WGS sequence"/>
</dbReference>